<dbReference type="EMBL" id="SPHZ02000002">
    <property type="protein sequence ID" value="KAF0929546.1"/>
    <property type="molecule type" value="Genomic_DNA"/>
</dbReference>
<keyword evidence="4" id="KW-1185">Reference proteome</keyword>
<evidence type="ECO:0000256" key="1">
    <source>
        <dbReference type="SAM" id="MobiDB-lite"/>
    </source>
</evidence>
<gene>
    <name evidence="3" type="ORF">E2562_021772</name>
</gene>
<keyword evidence="2" id="KW-1133">Transmembrane helix</keyword>
<keyword evidence="2" id="KW-0812">Transmembrane</keyword>
<name>A0A6G1EY27_9ORYZ</name>
<feature type="region of interest" description="Disordered" evidence="1">
    <location>
        <begin position="1"/>
        <end position="26"/>
    </location>
</feature>
<accession>A0A6G1EY27</accession>
<proteinExistence type="predicted"/>
<evidence type="ECO:0000256" key="2">
    <source>
        <dbReference type="SAM" id="Phobius"/>
    </source>
</evidence>
<keyword evidence="2" id="KW-0472">Membrane</keyword>
<organism evidence="3 4">
    <name type="scientific">Oryza meyeriana var. granulata</name>
    <dbReference type="NCBI Taxonomy" id="110450"/>
    <lineage>
        <taxon>Eukaryota</taxon>
        <taxon>Viridiplantae</taxon>
        <taxon>Streptophyta</taxon>
        <taxon>Embryophyta</taxon>
        <taxon>Tracheophyta</taxon>
        <taxon>Spermatophyta</taxon>
        <taxon>Magnoliopsida</taxon>
        <taxon>Liliopsida</taxon>
        <taxon>Poales</taxon>
        <taxon>Poaceae</taxon>
        <taxon>BOP clade</taxon>
        <taxon>Oryzoideae</taxon>
        <taxon>Oryzeae</taxon>
        <taxon>Oryzinae</taxon>
        <taxon>Oryza</taxon>
        <taxon>Oryza meyeriana</taxon>
    </lineage>
</organism>
<protein>
    <submittedName>
        <fullName evidence="3">Uncharacterized protein</fullName>
    </submittedName>
</protein>
<comment type="caution">
    <text evidence="3">The sequence shown here is derived from an EMBL/GenBank/DDBJ whole genome shotgun (WGS) entry which is preliminary data.</text>
</comment>
<reference evidence="3 4" key="1">
    <citation type="submission" date="2019-11" db="EMBL/GenBank/DDBJ databases">
        <title>Whole genome sequence of Oryza granulata.</title>
        <authorList>
            <person name="Li W."/>
        </authorList>
    </citation>
    <scope>NUCLEOTIDE SEQUENCE [LARGE SCALE GENOMIC DNA]</scope>
    <source>
        <strain evidence="4">cv. Menghai</strain>
        <tissue evidence="3">Leaf</tissue>
    </source>
</reference>
<feature type="compositionally biased region" description="Polar residues" evidence="1">
    <location>
        <begin position="1"/>
        <end position="10"/>
    </location>
</feature>
<evidence type="ECO:0000313" key="3">
    <source>
        <dbReference type="EMBL" id="KAF0929546.1"/>
    </source>
</evidence>
<evidence type="ECO:0000313" key="4">
    <source>
        <dbReference type="Proteomes" id="UP000479710"/>
    </source>
</evidence>
<feature type="transmembrane region" description="Helical" evidence="2">
    <location>
        <begin position="123"/>
        <end position="143"/>
    </location>
</feature>
<dbReference type="Proteomes" id="UP000479710">
    <property type="component" value="Unassembled WGS sequence"/>
</dbReference>
<sequence length="146" mass="15406">MRGAAIQSTHGLVCAPPGRAPPPPRPRLHVARCGHRTGPVATARRRGRAPPPPRPRLHAAVCAPLGAAVALVPWPWRAGGGGPLHHHGLVSAPPGAAITLRSDPPPPCFLPCRARSPRMGSDALTLTLTANCILICYLILMWVPYH</sequence>
<dbReference type="AlphaFoldDB" id="A0A6G1EY27"/>